<proteinExistence type="predicted"/>
<dbReference type="AlphaFoldDB" id="A0A4U0N9N3"/>
<dbReference type="EMBL" id="SUME01000013">
    <property type="protein sequence ID" value="TJZ50565.1"/>
    <property type="molecule type" value="Genomic_DNA"/>
</dbReference>
<organism evidence="1 2">
    <name type="scientific">Sphingobacterium olei</name>
    <dbReference type="NCBI Taxonomy" id="2571155"/>
    <lineage>
        <taxon>Bacteria</taxon>
        <taxon>Pseudomonadati</taxon>
        <taxon>Bacteroidota</taxon>
        <taxon>Sphingobacteriia</taxon>
        <taxon>Sphingobacteriales</taxon>
        <taxon>Sphingobacteriaceae</taxon>
        <taxon>Sphingobacterium</taxon>
    </lineage>
</organism>
<evidence type="ECO:0000313" key="1">
    <source>
        <dbReference type="EMBL" id="TJZ50565.1"/>
    </source>
</evidence>
<comment type="caution">
    <text evidence="1">The sequence shown here is derived from an EMBL/GenBank/DDBJ whole genome shotgun (WGS) entry which is preliminary data.</text>
</comment>
<protein>
    <submittedName>
        <fullName evidence="1">Uncharacterized protein</fullName>
    </submittedName>
</protein>
<gene>
    <name evidence="1" type="ORF">FAZ15_21325</name>
</gene>
<keyword evidence="2" id="KW-1185">Reference proteome</keyword>
<sequence>MKSVFILIILCLVSLRVYCQFSYEKKIDSVALLQYEESLMEIFKKNIKRFKHLKKEQPQRFVHLFTIIPVYPDKPFSQQVKDKDFVFVYSLDDNGNKQIATTSSYLLNSKNQLIGVFGYNQFYNVFYEGELLRMYKENKVLELLSNNTYDTIAYLDGSSSEFLIAFKDNEIVLLKVGKEKVEECPLDEVSSKRDEKE</sequence>
<evidence type="ECO:0000313" key="2">
    <source>
        <dbReference type="Proteomes" id="UP000306808"/>
    </source>
</evidence>
<dbReference type="Proteomes" id="UP000306808">
    <property type="component" value="Unassembled WGS sequence"/>
</dbReference>
<accession>A0A4U0N9N3</accession>
<name>A0A4U0N9N3_9SPHI</name>
<reference evidence="1 2" key="1">
    <citation type="submission" date="2019-04" db="EMBL/GenBank/DDBJ databases">
        <title>Sphingobacterium olei sp. nov., isolated from oil-contaminated soil.</title>
        <authorList>
            <person name="Liu B."/>
        </authorList>
    </citation>
    <scope>NUCLEOTIDE SEQUENCE [LARGE SCALE GENOMIC DNA]</scope>
    <source>
        <strain evidence="1 2">HAL-9</strain>
    </source>
</reference>
<dbReference type="RefSeq" id="WP_136903402.1">
    <property type="nucleotide sequence ID" value="NZ_SUME01000013.1"/>
</dbReference>